<proteinExistence type="predicted"/>
<dbReference type="STRING" id="655015.B1812_08635"/>
<dbReference type="EMBL" id="CP019948">
    <property type="protein sequence ID" value="ARN81136.1"/>
    <property type="molecule type" value="Genomic_DNA"/>
</dbReference>
<sequence>MTRREGSHRASRLLSLVARCVALLLTLQALGVFAPTGPFPAQAASAKLGVAAADTTCRTQQTGSPGHDRDGSSHCAVCCLRDDDNGWTDTPILSGSFRIEFAPRLILALLGHTEPSALKREARAGAGRARAPPALS</sequence>
<dbReference type="Proteomes" id="UP000193978">
    <property type="component" value="Chromosome"/>
</dbReference>
<evidence type="ECO:0000313" key="2">
    <source>
        <dbReference type="Proteomes" id="UP000193978"/>
    </source>
</evidence>
<evidence type="ECO:0008006" key="3">
    <source>
        <dbReference type="Google" id="ProtNLM"/>
    </source>
</evidence>
<name>A0A1W6MUE2_9HYPH</name>
<protein>
    <recommendedName>
        <fullName evidence="3">DUF2946 domain-containing protein</fullName>
    </recommendedName>
</protein>
<gene>
    <name evidence="1" type="ORF">B1812_08635</name>
</gene>
<keyword evidence="2" id="KW-1185">Reference proteome</keyword>
<dbReference type="KEGG" id="mbry:B1812_08635"/>
<reference evidence="1 2" key="1">
    <citation type="submission" date="2017-02" db="EMBL/GenBank/DDBJ databases">
        <authorList>
            <person name="Peterson S.W."/>
        </authorList>
    </citation>
    <scope>NUCLEOTIDE SEQUENCE [LARGE SCALE GENOMIC DNA]</scope>
    <source>
        <strain evidence="1 2">S285</strain>
    </source>
</reference>
<organism evidence="1 2">
    <name type="scientific">Methylocystis bryophila</name>
    <dbReference type="NCBI Taxonomy" id="655015"/>
    <lineage>
        <taxon>Bacteria</taxon>
        <taxon>Pseudomonadati</taxon>
        <taxon>Pseudomonadota</taxon>
        <taxon>Alphaproteobacteria</taxon>
        <taxon>Hyphomicrobiales</taxon>
        <taxon>Methylocystaceae</taxon>
        <taxon>Methylocystis</taxon>
    </lineage>
</organism>
<accession>A0A1W6MUE2</accession>
<evidence type="ECO:0000313" key="1">
    <source>
        <dbReference type="EMBL" id="ARN81136.1"/>
    </source>
</evidence>
<dbReference type="AlphaFoldDB" id="A0A1W6MUE2"/>